<organism evidence="2 3">
    <name type="scientific">Orchesella dallaii</name>
    <dbReference type="NCBI Taxonomy" id="48710"/>
    <lineage>
        <taxon>Eukaryota</taxon>
        <taxon>Metazoa</taxon>
        <taxon>Ecdysozoa</taxon>
        <taxon>Arthropoda</taxon>
        <taxon>Hexapoda</taxon>
        <taxon>Collembola</taxon>
        <taxon>Entomobryomorpha</taxon>
        <taxon>Entomobryoidea</taxon>
        <taxon>Orchesellidae</taxon>
        <taxon>Orchesellinae</taxon>
        <taxon>Orchesella</taxon>
    </lineage>
</organism>
<keyword evidence="3" id="KW-1185">Reference proteome</keyword>
<dbReference type="EMBL" id="CAXLJM020000002">
    <property type="protein sequence ID" value="CAL8068665.1"/>
    <property type="molecule type" value="Genomic_DNA"/>
</dbReference>
<keyword evidence="1" id="KW-0812">Transmembrane</keyword>
<feature type="transmembrane region" description="Helical" evidence="1">
    <location>
        <begin position="50"/>
        <end position="70"/>
    </location>
</feature>
<protein>
    <recommendedName>
        <fullName evidence="4">Odorant receptor</fullName>
    </recommendedName>
</protein>
<feature type="transmembrane region" description="Helical" evidence="1">
    <location>
        <begin position="76"/>
        <end position="96"/>
    </location>
</feature>
<gene>
    <name evidence="2" type="ORF">ODALV1_LOCUS407</name>
</gene>
<feature type="transmembrane region" description="Helical" evidence="1">
    <location>
        <begin position="196"/>
        <end position="219"/>
    </location>
</feature>
<evidence type="ECO:0008006" key="4">
    <source>
        <dbReference type="Google" id="ProtNLM"/>
    </source>
</evidence>
<sequence length="397" mass="45442">MLIAENQLKNFQAGFKIIRYFGDAVHDFDPITDEFLVRDSNAILRAKRRYPFATGVVLVILIQVIIATYLDLITQADFLQCIFLLGAYFAMAYAQWSTITKRHKMEQIFNHMLQFEKANNSSNWKPDGLTGAFVVQLVRLLTFPFPSGILAYLGQVLLLPCLPAHFGFFLLPQCSSKINSLEIFKMFPSSKLVYEVFMRILTVLCGGFAACVLFPAFILDLNISYMWCHCIRNYIKLYSRILSNISVNTKNFHGKVSTFRQIQLITVEFNSYHQKYNAVTKISIMVIGIDIALYALIRLYDSLLAPQILTYVTAVFEFFCGILFAYGLKACVYVASKQLLEDTKGLQGLHGHKWFRRYFRSWPVLKVYMGSVNFIDQVTPLTVLDFAISQLVSLLLL</sequence>
<name>A0ABP1PKG4_9HEXA</name>
<accession>A0ABP1PKG4</accession>
<evidence type="ECO:0000313" key="2">
    <source>
        <dbReference type="EMBL" id="CAL8068665.1"/>
    </source>
</evidence>
<keyword evidence="1" id="KW-0472">Membrane</keyword>
<evidence type="ECO:0000313" key="3">
    <source>
        <dbReference type="Proteomes" id="UP001642540"/>
    </source>
</evidence>
<proteinExistence type="predicted"/>
<dbReference type="Proteomes" id="UP001642540">
    <property type="component" value="Unassembled WGS sequence"/>
</dbReference>
<feature type="transmembrane region" description="Helical" evidence="1">
    <location>
        <begin position="308"/>
        <end position="328"/>
    </location>
</feature>
<reference evidence="2 3" key="1">
    <citation type="submission" date="2024-08" db="EMBL/GenBank/DDBJ databases">
        <authorList>
            <person name="Cucini C."/>
            <person name="Frati F."/>
        </authorList>
    </citation>
    <scope>NUCLEOTIDE SEQUENCE [LARGE SCALE GENOMIC DNA]</scope>
</reference>
<feature type="transmembrane region" description="Helical" evidence="1">
    <location>
        <begin position="278"/>
        <end position="296"/>
    </location>
</feature>
<comment type="caution">
    <text evidence="2">The sequence shown here is derived from an EMBL/GenBank/DDBJ whole genome shotgun (WGS) entry which is preliminary data.</text>
</comment>
<evidence type="ECO:0000256" key="1">
    <source>
        <dbReference type="SAM" id="Phobius"/>
    </source>
</evidence>
<keyword evidence="1" id="KW-1133">Transmembrane helix</keyword>